<evidence type="ECO:0000313" key="16">
    <source>
        <dbReference type="EMBL" id="KAA5613692.1"/>
    </source>
</evidence>
<dbReference type="GO" id="GO:0046961">
    <property type="term" value="F:proton-transporting ATPase activity, rotational mechanism"/>
    <property type="evidence" value="ECO:0007669"/>
    <property type="project" value="TreeGrafter"/>
</dbReference>
<evidence type="ECO:0000256" key="7">
    <source>
        <dbReference type="ARBA" id="ARBA00023065"/>
    </source>
</evidence>
<sequence>MHGESFFSDPRSWIAVAFVIFFVLFGGKIWAALASLLDKRAAAIRAELAEAQRLRSEAEALLRDASARRDEAVAEAKALLEGAKAEAARLAVAAEAEAKSAANRRERMALDRITAAEKAALDEVRRAAADVASTAAEAVIREEVTVDADAKLVDRAIAGLPTALGRRAA</sequence>
<keyword evidence="8 13" id="KW-0472">Membrane</keyword>
<keyword evidence="2 13" id="KW-0813">Transport</keyword>
<evidence type="ECO:0000256" key="2">
    <source>
        <dbReference type="ARBA" id="ARBA00022448"/>
    </source>
</evidence>
<dbReference type="GO" id="GO:0005886">
    <property type="term" value="C:plasma membrane"/>
    <property type="evidence" value="ECO:0007669"/>
    <property type="project" value="UniProtKB-SubCell"/>
</dbReference>
<dbReference type="HAMAP" id="MF_01398">
    <property type="entry name" value="ATP_synth_b_bprime"/>
    <property type="match status" value="1"/>
</dbReference>
<gene>
    <name evidence="13" type="primary">atpF</name>
    <name evidence="16" type="ORF">F1189_04590</name>
</gene>
<keyword evidence="15" id="KW-0175">Coiled coil</keyword>
<feature type="transmembrane region" description="Helical" evidence="13">
    <location>
        <begin position="12"/>
        <end position="37"/>
    </location>
</feature>
<dbReference type="PANTHER" id="PTHR33445">
    <property type="entry name" value="ATP SYNTHASE SUBUNIT B', CHLOROPLASTIC"/>
    <property type="match status" value="1"/>
</dbReference>
<evidence type="ECO:0000256" key="6">
    <source>
        <dbReference type="ARBA" id="ARBA00022989"/>
    </source>
</evidence>
<evidence type="ECO:0000256" key="1">
    <source>
        <dbReference type="ARBA" id="ARBA00005513"/>
    </source>
</evidence>
<organism evidence="16 17">
    <name type="scientific">Rhodovastum atsumiense</name>
    <dbReference type="NCBI Taxonomy" id="504468"/>
    <lineage>
        <taxon>Bacteria</taxon>
        <taxon>Pseudomonadati</taxon>
        <taxon>Pseudomonadota</taxon>
        <taxon>Alphaproteobacteria</taxon>
        <taxon>Acetobacterales</taxon>
        <taxon>Acetobacteraceae</taxon>
        <taxon>Rhodovastum</taxon>
    </lineage>
</organism>
<dbReference type="InterPro" id="IPR050059">
    <property type="entry name" value="ATP_synthase_B_chain"/>
</dbReference>
<dbReference type="RefSeq" id="WP_150039441.1">
    <property type="nucleotide sequence ID" value="NZ_OW485601.1"/>
</dbReference>
<dbReference type="GO" id="GO:0046933">
    <property type="term" value="F:proton-transporting ATP synthase activity, rotational mechanism"/>
    <property type="evidence" value="ECO:0007669"/>
    <property type="project" value="UniProtKB-UniRule"/>
</dbReference>
<keyword evidence="5 13" id="KW-0375">Hydrogen ion transport</keyword>
<comment type="subunit">
    <text evidence="13">F-type ATPases have 2 components, F(1) - the catalytic core - and F(0) - the membrane proton channel. F(1) has five subunits: alpha(3), beta(3), gamma(1), delta(1), epsilon(1). F(0) has three main subunits: a(1), b(2) and c(10-14). The alpha and beta chains form an alternating ring which encloses part of the gamma chain. F(1) is attached to F(0) by a central stalk formed by the gamma and epsilon chains, while a peripheral stalk is formed by the delta and b chains.</text>
</comment>
<evidence type="ECO:0000256" key="11">
    <source>
        <dbReference type="ARBA" id="ARBA00025614"/>
    </source>
</evidence>
<dbReference type="Pfam" id="PF00430">
    <property type="entry name" value="ATP-synt_B"/>
    <property type="match status" value="1"/>
</dbReference>
<keyword evidence="7 13" id="KW-0406">Ion transport</keyword>
<evidence type="ECO:0000256" key="3">
    <source>
        <dbReference type="ARBA" id="ARBA00022547"/>
    </source>
</evidence>
<dbReference type="EMBL" id="VWPK01000005">
    <property type="protein sequence ID" value="KAA5613692.1"/>
    <property type="molecule type" value="Genomic_DNA"/>
</dbReference>
<evidence type="ECO:0000256" key="14">
    <source>
        <dbReference type="RuleBase" id="RU003848"/>
    </source>
</evidence>
<keyword evidence="6 13" id="KW-1133">Transmembrane helix</keyword>
<keyword evidence="3 13" id="KW-0138">CF(0)</keyword>
<dbReference type="CDD" id="cd06503">
    <property type="entry name" value="ATP-synt_Fo_b"/>
    <property type="match status" value="1"/>
</dbReference>
<reference evidence="16 17" key="1">
    <citation type="submission" date="2019-09" db="EMBL/GenBank/DDBJ databases">
        <title>Genome sequence of Rhodovastum atsumiense, a diverse member of the Acetobacteraceae family of non-sulfur purple photosynthetic bacteria.</title>
        <authorList>
            <person name="Meyer T."/>
            <person name="Kyndt J."/>
        </authorList>
    </citation>
    <scope>NUCLEOTIDE SEQUENCE [LARGE SCALE GENOMIC DNA]</scope>
    <source>
        <strain evidence="16 17">DSM 21279</strain>
    </source>
</reference>
<dbReference type="OrthoDB" id="7283197at2"/>
<evidence type="ECO:0000256" key="5">
    <source>
        <dbReference type="ARBA" id="ARBA00022781"/>
    </source>
</evidence>
<keyword evidence="17" id="KW-1185">Reference proteome</keyword>
<dbReference type="InterPro" id="IPR002146">
    <property type="entry name" value="ATP_synth_b/b'su_bac/chlpt"/>
</dbReference>
<keyword evidence="9 13" id="KW-0066">ATP synthesis</keyword>
<keyword evidence="13" id="KW-1003">Cell membrane</keyword>
<evidence type="ECO:0000256" key="12">
    <source>
        <dbReference type="ARBA" id="ARBA00037847"/>
    </source>
</evidence>
<evidence type="ECO:0000256" key="10">
    <source>
        <dbReference type="ARBA" id="ARBA00025198"/>
    </source>
</evidence>
<evidence type="ECO:0000256" key="9">
    <source>
        <dbReference type="ARBA" id="ARBA00023310"/>
    </source>
</evidence>
<dbReference type="AlphaFoldDB" id="A0A5M6IZC8"/>
<dbReference type="GO" id="GO:0012505">
    <property type="term" value="C:endomembrane system"/>
    <property type="evidence" value="ECO:0007669"/>
    <property type="project" value="UniProtKB-SubCell"/>
</dbReference>
<keyword evidence="4 13" id="KW-0812">Transmembrane</keyword>
<evidence type="ECO:0000256" key="4">
    <source>
        <dbReference type="ARBA" id="ARBA00022692"/>
    </source>
</evidence>
<evidence type="ECO:0000256" key="8">
    <source>
        <dbReference type="ARBA" id="ARBA00023136"/>
    </source>
</evidence>
<evidence type="ECO:0000313" key="17">
    <source>
        <dbReference type="Proteomes" id="UP000325255"/>
    </source>
</evidence>
<accession>A0A5M6IZC8</accession>
<protein>
    <recommendedName>
        <fullName evidence="13">ATP synthase subunit b</fullName>
    </recommendedName>
    <alternativeName>
        <fullName evidence="13">ATP synthase F(0) sector subunit b</fullName>
    </alternativeName>
    <alternativeName>
        <fullName evidence="13">ATPase subunit I</fullName>
    </alternativeName>
    <alternativeName>
        <fullName evidence="13">F-type ATPase subunit b</fullName>
        <shortName evidence="13">F-ATPase subunit b</shortName>
    </alternativeName>
</protein>
<comment type="function">
    <text evidence="11">Component of the F(0) channel, it forms part of the peripheral stalk, linking F(1) to F(0). The b'-subunit is a diverged and duplicated form of b found in plants and photosynthetic bacteria.</text>
</comment>
<dbReference type="GO" id="GO:0045259">
    <property type="term" value="C:proton-transporting ATP synthase complex"/>
    <property type="evidence" value="ECO:0007669"/>
    <property type="project" value="UniProtKB-KW"/>
</dbReference>
<proteinExistence type="inferred from homology"/>
<comment type="subcellular location">
    <subcellularLocation>
        <location evidence="13">Cell membrane</location>
        <topology evidence="13">Single-pass membrane protein</topology>
    </subcellularLocation>
    <subcellularLocation>
        <location evidence="12">Endomembrane system</location>
        <topology evidence="12">Single-pass membrane protein</topology>
    </subcellularLocation>
</comment>
<name>A0A5M6IZC8_9PROT</name>
<dbReference type="Proteomes" id="UP000325255">
    <property type="component" value="Unassembled WGS sequence"/>
</dbReference>
<feature type="coiled-coil region" evidence="15">
    <location>
        <begin position="34"/>
        <end position="93"/>
    </location>
</feature>
<comment type="similarity">
    <text evidence="1 13 14">Belongs to the ATPase B chain family.</text>
</comment>
<evidence type="ECO:0000256" key="15">
    <source>
        <dbReference type="SAM" id="Coils"/>
    </source>
</evidence>
<comment type="caution">
    <text evidence="16">The sequence shown here is derived from an EMBL/GenBank/DDBJ whole genome shotgun (WGS) entry which is preliminary data.</text>
</comment>
<dbReference type="PANTHER" id="PTHR33445:SF1">
    <property type="entry name" value="ATP SYNTHASE SUBUNIT B"/>
    <property type="match status" value="1"/>
</dbReference>
<comment type="function">
    <text evidence="10 13">F(1)F(0) ATP synthase produces ATP from ADP in the presence of a proton or sodium gradient. F-type ATPases consist of two structural domains, F(1) containing the extramembraneous catalytic core and F(0) containing the membrane proton channel, linked together by a central stalk and a peripheral stalk. During catalysis, ATP synthesis in the catalytic domain of F(1) is coupled via a rotary mechanism of the central stalk subunits to proton translocation.</text>
</comment>
<evidence type="ECO:0000256" key="13">
    <source>
        <dbReference type="HAMAP-Rule" id="MF_01398"/>
    </source>
</evidence>